<dbReference type="InterPro" id="IPR029044">
    <property type="entry name" value="Nucleotide-diphossugar_trans"/>
</dbReference>
<dbReference type="AlphaFoldDB" id="A0A5A8CJ59"/>
<dbReference type="Proteomes" id="UP000322899">
    <property type="component" value="Unassembled WGS sequence"/>
</dbReference>
<reference evidence="4 5" key="1">
    <citation type="submission" date="2019-07" db="EMBL/GenBank/DDBJ databases">
        <title>Genomes of Cafeteria roenbergensis.</title>
        <authorList>
            <person name="Fischer M.G."/>
            <person name="Hackl T."/>
            <person name="Roman M."/>
        </authorList>
    </citation>
    <scope>NUCLEOTIDE SEQUENCE [LARGE SCALE GENOMIC DNA]</scope>
    <source>
        <strain evidence="2 5">Cflag</strain>
        <strain evidence="3 4">E4-10P</strain>
    </source>
</reference>
<evidence type="ECO:0000313" key="3">
    <source>
        <dbReference type="EMBL" id="KAA0178501.1"/>
    </source>
</evidence>
<comment type="caution">
    <text evidence="2">The sequence shown here is derived from an EMBL/GenBank/DDBJ whole genome shotgun (WGS) entry which is preliminary data.</text>
</comment>
<organism evidence="2 5">
    <name type="scientific">Cafeteria roenbergensis</name>
    <name type="common">Marine flagellate</name>
    <dbReference type="NCBI Taxonomy" id="33653"/>
    <lineage>
        <taxon>Eukaryota</taxon>
        <taxon>Sar</taxon>
        <taxon>Stramenopiles</taxon>
        <taxon>Bigyra</taxon>
        <taxon>Opalozoa</taxon>
        <taxon>Bicosoecida</taxon>
        <taxon>Cafeteriaceae</taxon>
        <taxon>Cafeteria</taxon>
    </lineage>
</organism>
<gene>
    <name evidence="3" type="ORF">FNF27_00350</name>
    <name evidence="2" type="ORF">FNF31_06545</name>
</gene>
<keyword evidence="1" id="KW-0812">Transmembrane</keyword>
<proteinExistence type="predicted"/>
<sequence>MDDSNAKARRVDGCGFEARLSAAKLAVLALFAALMLLVPPGRVLDFITEAEVEAGSLKEGAHSALFKQGGGQRTAPSTVGGTMPTEAEAIDARSQGLAGPLTTPGAGLADRPLSKLGAAVEASGRDQSILFNNDHELCGDEVVPAHEAARKTLALIAITYKSPRSLAASLETWQSGGLLDLADELVLFVNAPSKRDIDLGEQYGFRVMTTTEHNGNVMAGPALAYAVGNITSDYVLFMEKDFHLTQDRQTALREMWAGVWHLARGVEVYRLRGKTDHPAEGMPDCCHPGADGKPQCPFNTNWKSAGSFAEHMNWLFIYCDPDILQNANGRVAECAKEPRSLCFTSAESNWSNNPVLFGREWFNRRLRHTALFGENAFEDNRMLEFQVMLDWLTWRPPARICASYWGIFTHIEIDQ</sequence>
<dbReference type="OrthoDB" id="192165at2759"/>
<evidence type="ECO:0000256" key="1">
    <source>
        <dbReference type="SAM" id="Phobius"/>
    </source>
</evidence>
<dbReference type="EMBL" id="VLTM01000102">
    <property type="protein sequence ID" value="KAA0153082.1"/>
    <property type="molecule type" value="Genomic_DNA"/>
</dbReference>
<evidence type="ECO:0000313" key="4">
    <source>
        <dbReference type="Proteomes" id="UP000322899"/>
    </source>
</evidence>
<dbReference type="EMBL" id="VLTO01000001">
    <property type="protein sequence ID" value="KAA0178501.1"/>
    <property type="molecule type" value="Genomic_DNA"/>
</dbReference>
<evidence type="ECO:0000313" key="5">
    <source>
        <dbReference type="Proteomes" id="UP000325113"/>
    </source>
</evidence>
<name>A0A5A8CJ59_CAFRO</name>
<evidence type="ECO:0000313" key="2">
    <source>
        <dbReference type="EMBL" id="KAA0153082.1"/>
    </source>
</evidence>
<dbReference type="Proteomes" id="UP000325113">
    <property type="component" value="Unassembled WGS sequence"/>
</dbReference>
<keyword evidence="1" id="KW-1133">Transmembrane helix</keyword>
<accession>A0A5A8CJ59</accession>
<feature type="transmembrane region" description="Helical" evidence="1">
    <location>
        <begin position="21"/>
        <end position="38"/>
    </location>
</feature>
<protein>
    <submittedName>
        <fullName evidence="2">Uncharacterized protein</fullName>
    </submittedName>
</protein>
<keyword evidence="1" id="KW-0472">Membrane</keyword>
<dbReference type="SUPFAM" id="SSF53448">
    <property type="entry name" value="Nucleotide-diphospho-sugar transferases"/>
    <property type="match status" value="1"/>
</dbReference>